<dbReference type="Gene3D" id="3.40.630.40">
    <property type="entry name" value="Zn-dependent exopeptidases"/>
    <property type="match status" value="1"/>
</dbReference>
<gene>
    <name evidence="6" type="ORF">GGR21_000260</name>
</gene>
<dbReference type="EC" id="3.5.1.28" evidence="2"/>
<feature type="chain" id="PRO_5032747455" description="N-acetylmuramoyl-L-alanine amidase" evidence="4">
    <location>
        <begin position="20"/>
        <end position="342"/>
    </location>
</feature>
<evidence type="ECO:0000256" key="1">
    <source>
        <dbReference type="ARBA" id="ARBA00001561"/>
    </source>
</evidence>
<evidence type="ECO:0000256" key="4">
    <source>
        <dbReference type="SAM" id="SignalP"/>
    </source>
</evidence>
<feature type="domain" description="MurNAc-LAA" evidence="5">
    <location>
        <begin position="124"/>
        <end position="330"/>
    </location>
</feature>
<dbReference type="AlphaFoldDB" id="A0A840CMZ9"/>
<dbReference type="GO" id="GO:0009253">
    <property type="term" value="P:peptidoglycan catabolic process"/>
    <property type="evidence" value="ECO:0007669"/>
    <property type="project" value="InterPro"/>
</dbReference>
<comment type="catalytic activity">
    <reaction evidence="1">
        <text>Hydrolyzes the link between N-acetylmuramoyl residues and L-amino acid residues in certain cell-wall glycopeptides.</text>
        <dbReference type="EC" id="3.5.1.28"/>
    </reaction>
</comment>
<dbReference type="GO" id="GO:0030288">
    <property type="term" value="C:outer membrane-bounded periplasmic space"/>
    <property type="evidence" value="ECO:0007669"/>
    <property type="project" value="TreeGrafter"/>
</dbReference>
<dbReference type="RefSeq" id="WP_183305317.1">
    <property type="nucleotide sequence ID" value="NZ_JACIEP010000001.1"/>
</dbReference>
<dbReference type="PANTHER" id="PTHR30404">
    <property type="entry name" value="N-ACETYLMURAMOYL-L-ALANINE AMIDASE"/>
    <property type="match status" value="1"/>
</dbReference>
<dbReference type="SUPFAM" id="SSF53187">
    <property type="entry name" value="Zn-dependent exopeptidases"/>
    <property type="match status" value="1"/>
</dbReference>
<accession>A0A840CMZ9</accession>
<protein>
    <recommendedName>
        <fullName evidence="2">N-acetylmuramoyl-L-alanine amidase</fullName>
        <ecNumber evidence="2">3.5.1.28</ecNumber>
    </recommendedName>
</protein>
<name>A0A840CMZ9_9BACT</name>
<dbReference type="Pfam" id="PF01520">
    <property type="entry name" value="Amidase_3"/>
    <property type="match status" value="1"/>
</dbReference>
<keyword evidence="3 6" id="KW-0378">Hydrolase</keyword>
<dbReference type="InterPro" id="IPR050695">
    <property type="entry name" value="N-acetylmuramoyl_amidase_3"/>
</dbReference>
<dbReference type="GO" id="GO:0008745">
    <property type="term" value="F:N-acetylmuramoyl-L-alanine amidase activity"/>
    <property type="evidence" value="ECO:0007669"/>
    <property type="project" value="UniProtKB-EC"/>
</dbReference>
<dbReference type="EMBL" id="JACIEP010000001">
    <property type="protein sequence ID" value="MBB4034375.1"/>
    <property type="molecule type" value="Genomic_DNA"/>
</dbReference>
<dbReference type="PANTHER" id="PTHR30404:SF0">
    <property type="entry name" value="N-ACETYLMURAMOYL-L-ALANINE AMIDASE AMIC"/>
    <property type="match status" value="1"/>
</dbReference>
<dbReference type="Proteomes" id="UP000555103">
    <property type="component" value="Unassembled WGS sequence"/>
</dbReference>
<feature type="signal peptide" evidence="4">
    <location>
        <begin position="1"/>
        <end position="19"/>
    </location>
</feature>
<dbReference type="CDD" id="cd02696">
    <property type="entry name" value="MurNAc-LAA"/>
    <property type="match status" value="1"/>
</dbReference>
<comment type="caution">
    <text evidence="6">The sequence shown here is derived from an EMBL/GenBank/DDBJ whole genome shotgun (WGS) entry which is preliminary data.</text>
</comment>
<organism evidence="6 7">
    <name type="scientific">Dysgonomonas hofstadii</name>
    <dbReference type="NCBI Taxonomy" id="637886"/>
    <lineage>
        <taxon>Bacteria</taxon>
        <taxon>Pseudomonadati</taxon>
        <taxon>Bacteroidota</taxon>
        <taxon>Bacteroidia</taxon>
        <taxon>Bacteroidales</taxon>
        <taxon>Dysgonomonadaceae</taxon>
        <taxon>Dysgonomonas</taxon>
    </lineage>
</organism>
<evidence type="ECO:0000313" key="7">
    <source>
        <dbReference type="Proteomes" id="UP000555103"/>
    </source>
</evidence>
<evidence type="ECO:0000313" key="6">
    <source>
        <dbReference type="EMBL" id="MBB4034375.1"/>
    </source>
</evidence>
<reference evidence="6 7" key="1">
    <citation type="submission" date="2020-08" db="EMBL/GenBank/DDBJ databases">
        <title>Genomic Encyclopedia of Type Strains, Phase IV (KMG-IV): sequencing the most valuable type-strain genomes for metagenomic binning, comparative biology and taxonomic classification.</title>
        <authorList>
            <person name="Goeker M."/>
        </authorList>
    </citation>
    <scope>NUCLEOTIDE SEQUENCE [LARGE SCALE GENOMIC DNA]</scope>
    <source>
        <strain evidence="6 7">DSM 104969</strain>
    </source>
</reference>
<evidence type="ECO:0000256" key="3">
    <source>
        <dbReference type="ARBA" id="ARBA00022801"/>
    </source>
</evidence>
<keyword evidence="7" id="KW-1185">Reference proteome</keyword>
<evidence type="ECO:0000256" key="2">
    <source>
        <dbReference type="ARBA" id="ARBA00011901"/>
    </source>
</evidence>
<keyword evidence="4" id="KW-0732">Signal</keyword>
<proteinExistence type="predicted"/>
<sequence>MKHLYLLILFSIFCICLPAQDNKAKPRNGEGTHTFLKRHKRTNEGDYDKFLELNKGKFGKNNSLLKGITYTLPPVYGNNTVNAASAKASPKQTKETKSTNRLFGPKYQDYTIKSKKLKGAVFFLSSGHGGPDPGAIGKIDGYEVHEDEYAYDITLRLARALMEEGATVHMIIQDAKDGIRDDRYLANSKRETCMGVAIPLNQTLRLKQRSDKINSLARQSKEKYKRAVFIHLDSRSQKKQLDVFFYYAKNSSGGRKLANTMRQTFASHYDKHQPNRGFTGTVSQRSLYVLDNTTPVGLYAELGNIQNSFDQRRFLDPNNRQALANWMCRGFITDYENWKKGK</sequence>
<evidence type="ECO:0000259" key="5">
    <source>
        <dbReference type="Pfam" id="PF01520"/>
    </source>
</evidence>
<dbReference type="InterPro" id="IPR002508">
    <property type="entry name" value="MurNAc-LAA_cat"/>
</dbReference>